<evidence type="ECO:0000313" key="2">
    <source>
        <dbReference type="Proteomes" id="UP000298460"/>
    </source>
</evidence>
<dbReference type="OrthoDB" id="9779501at2"/>
<dbReference type="Proteomes" id="UP000298460">
    <property type="component" value="Unassembled WGS sequence"/>
</dbReference>
<dbReference type="AlphaFoldDB" id="A0A4Z0R5R7"/>
<accession>A0A4Z0R5R7</accession>
<gene>
    <name evidence="1" type="ORF">E4K67_13845</name>
</gene>
<comment type="caution">
    <text evidence="1">The sequence shown here is derived from an EMBL/GenBank/DDBJ whole genome shotgun (WGS) entry which is preliminary data.</text>
</comment>
<reference evidence="1 2" key="1">
    <citation type="submission" date="2019-03" db="EMBL/GenBank/DDBJ databases">
        <title>Draft Genome Sequence of Desulfosporosinus fructosivorans Strain 63.6F, Isolated from Marine Sediment in the Baltic Sea.</title>
        <authorList>
            <person name="Hausmann B."/>
            <person name="Vandieken V."/>
            <person name="Pjevac P."/>
            <person name="Schreck K."/>
            <person name="Herbold C.W."/>
            <person name="Loy A."/>
        </authorList>
    </citation>
    <scope>NUCLEOTIDE SEQUENCE [LARGE SCALE GENOMIC DNA]</scope>
    <source>
        <strain evidence="1 2">63.6F</strain>
    </source>
</reference>
<name>A0A4Z0R5R7_9FIRM</name>
<proteinExistence type="predicted"/>
<keyword evidence="2" id="KW-1185">Reference proteome</keyword>
<evidence type="ECO:0000313" key="1">
    <source>
        <dbReference type="EMBL" id="TGE37789.1"/>
    </source>
</evidence>
<sequence>MAQIEIYTGHFGSGKTEVVLNRALAYAGQGETVHLVDLDIVKPYFRSREVRHFLKESGINLITPGGELENADLPVISPKVLGALSSAQGKILFDVGGDPMGATVLGAFAQLIGRQGYEMFFVLNPYRPFTKDIPMVTKMLRDIEAASRLKVCGIISNPNLGRGTLLEDLLLGLPVVKEMAEVLGLPISLTTITERYADLLVSELDGLIQTVKNFLLPPWELEEGQVFKMDPSLTLSHIRRGIEC</sequence>
<dbReference type="SUPFAM" id="SSF52540">
    <property type="entry name" value="P-loop containing nucleoside triphosphate hydrolases"/>
    <property type="match status" value="1"/>
</dbReference>
<evidence type="ECO:0008006" key="3">
    <source>
        <dbReference type="Google" id="ProtNLM"/>
    </source>
</evidence>
<dbReference type="RefSeq" id="WP_135547635.1">
    <property type="nucleotide sequence ID" value="NZ_SPQQ01000004.1"/>
</dbReference>
<organism evidence="1 2">
    <name type="scientific">Desulfosporosinus fructosivorans</name>
    <dbReference type="NCBI Taxonomy" id="2018669"/>
    <lineage>
        <taxon>Bacteria</taxon>
        <taxon>Bacillati</taxon>
        <taxon>Bacillota</taxon>
        <taxon>Clostridia</taxon>
        <taxon>Eubacteriales</taxon>
        <taxon>Desulfitobacteriaceae</taxon>
        <taxon>Desulfosporosinus</taxon>
    </lineage>
</organism>
<protein>
    <recommendedName>
        <fullName evidence="3">CobQ/CobB/MinD/ParA nucleotide binding domain-containing protein</fullName>
    </recommendedName>
</protein>
<dbReference type="InterPro" id="IPR027417">
    <property type="entry name" value="P-loop_NTPase"/>
</dbReference>
<dbReference type="Gene3D" id="3.40.50.300">
    <property type="entry name" value="P-loop containing nucleotide triphosphate hydrolases"/>
    <property type="match status" value="1"/>
</dbReference>
<dbReference type="EMBL" id="SPQQ01000004">
    <property type="protein sequence ID" value="TGE37789.1"/>
    <property type="molecule type" value="Genomic_DNA"/>
</dbReference>